<evidence type="ECO:0000256" key="1">
    <source>
        <dbReference type="ARBA" id="ARBA00004196"/>
    </source>
</evidence>
<feature type="domain" description="Solute-binding protein family 3/N-terminal" evidence="6">
    <location>
        <begin position="31"/>
        <end position="259"/>
    </location>
</feature>
<evidence type="ECO:0000259" key="6">
    <source>
        <dbReference type="SMART" id="SM00062"/>
    </source>
</evidence>
<dbReference type="GO" id="GO:0016020">
    <property type="term" value="C:membrane"/>
    <property type="evidence" value="ECO:0007669"/>
    <property type="project" value="InterPro"/>
</dbReference>
<evidence type="ECO:0000256" key="3">
    <source>
        <dbReference type="ARBA" id="ARBA00022729"/>
    </source>
</evidence>
<evidence type="ECO:0000256" key="2">
    <source>
        <dbReference type="ARBA" id="ARBA00010333"/>
    </source>
</evidence>
<evidence type="ECO:0000259" key="7">
    <source>
        <dbReference type="SMART" id="SM00079"/>
    </source>
</evidence>
<gene>
    <name evidence="8" type="ORF">ZBT109_1813</name>
</gene>
<evidence type="ECO:0000256" key="5">
    <source>
        <dbReference type="SAM" id="SignalP"/>
    </source>
</evidence>
<accession>A0A348HG07</accession>
<dbReference type="PROSITE" id="PS01039">
    <property type="entry name" value="SBP_BACTERIAL_3"/>
    <property type="match status" value="1"/>
</dbReference>
<proteinExistence type="inferred from homology"/>
<comment type="similarity">
    <text evidence="2 4">Belongs to the bacterial solute-binding protein 3 family.</text>
</comment>
<dbReference type="EMBL" id="AP018933">
    <property type="protein sequence ID" value="BBG30559.1"/>
    <property type="molecule type" value="Genomic_DNA"/>
</dbReference>
<feature type="signal peptide" evidence="5">
    <location>
        <begin position="1"/>
        <end position="27"/>
    </location>
</feature>
<dbReference type="Gene3D" id="3.40.190.10">
    <property type="entry name" value="Periplasmic binding protein-like II"/>
    <property type="match status" value="2"/>
</dbReference>
<evidence type="ECO:0000313" key="9">
    <source>
        <dbReference type="Proteomes" id="UP000267342"/>
    </source>
</evidence>
<organism evidence="8 9">
    <name type="scientific">Zymobacter palmae</name>
    <dbReference type="NCBI Taxonomy" id="33074"/>
    <lineage>
        <taxon>Bacteria</taxon>
        <taxon>Pseudomonadati</taxon>
        <taxon>Pseudomonadota</taxon>
        <taxon>Gammaproteobacteria</taxon>
        <taxon>Oceanospirillales</taxon>
        <taxon>Halomonadaceae</taxon>
        <taxon>Zymobacter group</taxon>
        <taxon>Zymobacter</taxon>
    </lineage>
</organism>
<dbReference type="PROSITE" id="PS51257">
    <property type="entry name" value="PROKAR_LIPOPROTEIN"/>
    <property type="match status" value="1"/>
</dbReference>
<dbReference type="InterPro" id="IPR001638">
    <property type="entry name" value="Solute-binding_3/MltF_N"/>
</dbReference>
<dbReference type="GO" id="GO:0015276">
    <property type="term" value="F:ligand-gated monoatomic ion channel activity"/>
    <property type="evidence" value="ECO:0007669"/>
    <property type="project" value="InterPro"/>
</dbReference>
<dbReference type="OrthoDB" id="9768183at2"/>
<sequence>MTLFRKAVAAISVTAACLGALPGHAIAANERVRLILNIPYEPFEFRNKDGELAGFDIDLGNAMCAQAKLSCSWSEQGWESLLPSLMTRKADAIMSGMTISDDRREQVLFSDPYLIQPSGWFAPVDSPLSNVTTDTLRHQRIGVQRGSSQDRYATDLYGQHNDIRRYASADDAVNDLMASRLDITLFDYPTGQSALLEASPGRFRLVGAKIQDERYFNDGFGIAFRKRDQALAERFNRALAELKENGTYQKLVDKYFPETPQ</sequence>
<comment type="subcellular location">
    <subcellularLocation>
        <location evidence="1">Cell envelope</location>
    </subcellularLocation>
</comment>
<dbReference type="GO" id="GO:0030313">
    <property type="term" value="C:cell envelope"/>
    <property type="evidence" value="ECO:0007669"/>
    <property type="project" value="UniProtKB-SubCell"/>
</dbReference>
<dbReference type="AlphaFoldDB" id="A0A348HG07"/>
<reference evidence="8 9" key="1">
    <citation type="submission" date="2018-09" db="EMBL/GenBank/DDBJ databases">
        <title>Zymobacter palmae IAM14233 (=T109) whole genome analysis.</title>
        <authorList>
            <person name="Yanase H."/>
        </authorList>
    </citation>
    <scope>NUCLEOTIDE SEQUENCE [LARGE SCALE GENOMIC DNA]</scope>
    <source>
        <strain evidence="8 9">IAM14233</strain>
    </source>
</reference>
<evidence type="ECO:0000256" key="4">
    <source>
        <dbReference type="RuleBase" id="RU003744"/>
    </source>
</evidence>
<keyword evidence="9" id="KW-1185">Reference proteome</keyword>
<dbReference type="InterPro" id="IPR018313">
    <property type="entry name" value="SBP_3_CS"/>
</dbReference>
<dbReference type="Pfam" id="PF00497">
    <property type="entry name" value="SBP_bac_3"/>
    <property type="match status" value="1"/>
</dbReference>
<feature type="chain" id="PRO_5016905953" evidence="5">
    <location>
        <begin position="28"/>
        <end position="261"/>
    </location>
</feature>
<evidence type="ECO:0000313" key="8">
    <source>
        <dbReference type="EMBL" id="BBG30559.1"/>
    </source>
</evidence>
<dbReference type="RefSeq" id="WP_084261777.1">
    <property type="nucleotide sequence ID" value="NZ_AP018933.1"/>
</dbReference>
<dbReference type="SMART" id="SM00079">
    <property type="entry name" value="PBPe"/>
    <property type="match status" value="1"/>
</dbReference>
<dbReference type="PANTHER" id="PTHR35936:SF13">
    <property type="entry name" value="HISTIDINE-BINDING PERIPLASMIC PROTEIN"/>
    <property type="match status" value="1"/>
</dbReference>
<dbReference type="InterPro" id="IPR001320">
    <property type="entry name" value="Iontro_rcpt_C"/>
</dbReference>
<feature type="domain" description="Ionotropic glutamate receptor C-terminal" evidence="7">
    <location>
        <begin position="35"/>
        <end position="258"/>
    </location>
</feature>
<dbReference type="SMART" id="SM00062">
    <property type="entry name" value="PBPb"/>
    <property type="match status" value="1"/>
</dbReference>
<name>A0A348HG07_9GAMM</name>
<dbReference type="PANTHER" id="PTHR35936">
    <property type="entry name" value="MEMBRANE-BOUND LYTIC MUREIN TRANSGLYCOSYLASE F"/>
    <property type="match status" value="1"/>
</dbReference>
<dbReference type="SUPFAM" id="SSF53850">
    <property type="entry name" value="Periplasmic binding protein-like II"/>
    <property type="match status" value="1"/>
</dbReference>
<dbReference type="KEGG" id="zpl:ZBT109_1813"/>
<dbReference type="Proteomes" id="UP000267342">
    <property type="component" value="Chromosome"/>
</dbReference>
<protein>
    <submittedName>
        <fullName evidence="8">ABC-type amino acid transport/signal</fullName>
    </submittedName>
</protein>
<keyword evidence="3 5" id="KW-0732">Signal</keyword>
<dbReference type="STRING" id="1123510.GCA_000620025_01682"/>